<protein>
    <recommendedName>
        <fullName evidence="1">DUF659 domain-containing protein</fullName>
    </recommendedName>
</protein>
<sequence>MYNLDTKIQQNILFSSQALSSSAQISLSSAQVSLSSVQASLFSAQAIHVPKIDFGFLSIDRKKFNLLILCVTISCKFALSWVNNPEVIELFKFLNLLIKLPDRKILSNKILHKAVTDFNNIMIEKLESDKIGIILSFDGWINVYEQELMGTIIMSSNGQLYIWKAMDISDKRHKTDDIIAKTEEIITDIKELNLTILAIVTDSVLAYNAVSEIFKISLEFKTTSSYVLKIAAYFKNTNNKYFIRQLRTIQKEIYGKYIQPIISDKIRLYEVLHGFAYLTQFWKKYVDNDMTNRILMYLQKRWESWKQKMVRKNYLFDNETICQFENNIYKYWCWIKGAYSEIRTVASRIFDVDSETESLIEENKEVSNNSEDDKNNNIDIEDIFQKFNDHLSEWIGILETETENLEFLKNEIENINHPAVNIQAKWNLDIILYVLPKSQIIWDLERQNAQITSIWDLGFGILAKNTNYNLGFGILAFGISAFEF</sequence>
<dbReference type="EMBL" id="PQFF01000334">
    <property type="protein sequence ID" value="RHZ58763.1"/>
    <property type="molecule type" value="Genomic_DNA"/>
</dbReference>
<accession>A0A397HBJ7</accession>
<dbReference type="STRING" id="1348612.A0A397HBJ7"/>
<dbReference type="Pfam" id="PF04937">
    <property type="entry name" value="DUF659"/>
    <property type="match status" value="1"/>
</dbReference>
<evidence type="ECO:0000313" key="3">
    <source>
        <dbReference type="Proteomes" id="UP000266861"/>
    </source>
</evidence>
<organism evidence="2 3">
    <name type="scientific">Diversispora epigaea</name>
    <dbReference type="NCBI Taxonomy" id="1348612"/>
    <lineage>
        <taxon>Eukaryota</taxon>
        <taxon>Fungi</taxon>
        <taxon>Fungi incertae sedis</taxon>
        <taxon>Mucoromycota</taxon>
        <taxon>Glomeromycotina</taxon>
        <taxon>Glomeromycetes</taxon>
        <taxon>Diversisporales</taxon>
        <taxon>Diversisporaceae</taxon>
        <taxon>Diversispora</taxon>
    </lineage>
</organism>
<keyword evidence="3" id="KW-1185">Reference proteome</keyword>
<dbReference type="Proteomes" id="UP000266861">
    <property type="component" value="Unassembled WGS sequence"/>
</dbReference>
<evidence type="ECO:0000313" key="2">
    <source>
        <dbReference type="EMBL" id="RHZ58763.1"/>
    </source>
</evidence>
<comment type="caution">
    <text evidence="2">The sequence shown here is derived from an EMBL/GenBank/DDBJ whole genome shotgun (WGS) entry which is preliminary data.</text>
</comment>
<evidence type="ECO:0000259" key="1">
    <source>
        <dbReference type="Pfam" id="PF04937"/>
    </source>
</evidence>
<dbReference type="AlphaFoldDB" id="A0A397HBJ7"/>
<name>A0A397HBJ7_9GLOM</name>
<feature type="domain" description="DUF659" evidence="1">
    <location>
        <begin position="101"/>
        <end position="215"/>
    </location>
</feature>
<dbReference type="OrthoDB" id="2430255at2759"/>
<reference evidence="2 3" key="1">
    <citation type="submission" date="2018-08" db="EMBL/GenBank/DDBJ databases">
        <title>Genome and evolution of the arbuscular mycorrhizal fungus Diversispora epigaea (formerly Glomus versiforme) and its bacterial endosymbionts.</title>
        <authorList>
            <person name="Sun X."/>
            <person name="Fei Z."/>
            <person name="Harrison M."/>
        </authorList>
    </citation>
    <scope>NUCLEOTIDE SEQUENCE [LARGE SCALE GENOMIC DNA]</scope>
    <source>
        <strain evidence="2 3">IT104</strain>
    </source>
</reference>
<dbReference type="InterPro" id="IPR007021">
    <property type="entry name" value="DUF659"/>
</dbReference>
<proteinExistence type="predicted"/>
<gene>
    <name evidence="2" type="ORF">Glove_368g25</name>
</gene>